<sequence>MKSVDRPPSNPKRLTIESSQEVFSIDISRRTRSSSSAHQDDIPQNQEQNDPQPAPIHRVRRKALACRLKRKPPAPAALSDDDFMDAPSLKRQFRSASPSPPDQISSKKLKVPSPQVPTVKRSPKYNIIAKKISPKKKSPVKLQKLNIRCIPFDVIVSSWIMSDRQRDAVARLGFSSIFDLRTDALESRSLIRWLMDKLDPNDMTIRPGAGKELKITKDTVHLILGLPCAGGGREFTDWYGEIDAAANLRRHLNVCKEEFDVVKLQEKIVLGNDDELSIRCFFLILFNRLLFPSASWGITNNEVLMTSNMARMADIDWCQLVYTDLCDAAARWHKRNKTNITTTIYGCSLIVLIYYLDHLHHPAAPDNKYGTPRIKFFDNETIRELARGDRRPPHKTGEPFGYAEFRSRSETCYVIAPERPASAVFNIYVPRIKNLIGNKLQCLPSQQRPMFQSLFDAHDKEVDKYCDSLQLSHQMIVSKQIELSETFGEMIDEVLRAATQRDSQPEDNPPTPSMPPTNDPVSTPTVPTPDKQQHDQESHVHTDHIKVSDDIVSGNVCKKAEAMDDPIFDKTPKSNAPTTDKHADNELTPNINSEGQKSVTRDTPVSGAPLFDKTPLTDGFIDCIRQDDVLYNPDSVINTLILNVNVGILVPMLRRGHWTLYAINFERRRIDILDSNPYGTLLGGTTWKHIHNDQLMINGTKIPWSRLIMRRLSIALHEARPESTVPKFGNYKIGLLPNCPTMTPGSNDCGFFVANFLRYYDFDDGDLSEFYTPDEPLDQRAFVLHYLTFHRNNMVAPLPEELLPFKYSPRRRRGLKANT</sequence>
<organism evidence="2">
    <name type="scientific">Zea mays</name>
    <name type="common">Maize</name>
    <dbReference type="NCBI Taxonomy" id="4577"/>
    <lineage>
        <taxon>Eukaryota</taxon>
        <taxon>Viridiplantae</taxon>
        <taxon>Streptophyta</taxon>
        <taxon>Embryophyta</taxon>
        <taxon>Tracheophyta</taxon>
        <taxon>Spermatophyta</taxon>
        <taxon>Magnoliopsida</taxon>
        <taxon>Liliopsida</taxon>
        <taxon>Poales</taxon>
        <taxon>Poaceae</taxon>
        <taxon>PACMAD clade</taxon>
        <taxon>Panicoideae</taxon>
        <taxon>Andropogonodae</taxon>
        <taxon>Andropogoneae</taxon>
        <taxon>Tripsacinae</taxon>
        <taxon>Zea</taxon>
    </lineage>
</organism>
<accession>Q8S456</accession>
<feature type="compositionally biased region" description="Polar residues" evidence="1">
    <location>
        <begin position="42"/>
        <end position="51"/>
    </location>
</feature>
<dbReference type="PANTHER" id="PTHR34835:SF67">
    <property type="entry name" value="AMINOTRANSFERASE-LIKE PLANT MOBILE DOMAIN-CONTAINING PROTEIN"/>
    <property type="match status" value="1"/>
</dbReference>
<dbReference type="SUPFAM" id="SSF54001">
    <property type="entry name" value="Cysteine proteinases"/>
    <property type="match status" value="1"/>
</dbReference>
<feature type="compositionally biased region" description="Low complexity" evidence="1">
    <location>
        <begin position="519"/>
        <end position="530"/>
    </location>
</feature>
<feature type="region of interest" description="Disordered" evidence="1">
    <location>
        <begin position="91"/>
        <end position="118"/>
    </location>
</feature>
<feature type="compositionally biased region" description="Basic and acidic residues" evidence="1">
    <location>
        <begin position="531"/>
        <end position="547"/>
    </location>
</feature>
<protein>
    <submittedName>
        <fullName evidence="2">Uncharacterized protein 163K15.6</fullName>
    </submittedName>
</protein>
<feature type="compositionally biased region" description="Pro residues" evidence="1">
    <location>
        <begin position="507"/>
        <end position="518"/>
    </location>
</feature>
<dbReference type="AlphaFoldDB" id="Q8S456"/>
<feature type="compositionally biased region" description="Polar residues" evidence="1">
    <location>
        <begin position="94"/>
        <end position="106"/>
    </location>
</feature>
<dbReference type="InterPro" id="IPR038765">
    <property type="entry name" value="Papain-like_cys_pep_sf"/>
</dbReference>
<dbReference type="PANTHER" id="PTHR34835">
    <property type="entry name" value="OS07G0283600 PROTEIN-RELATED"/>
    <property type="match status" value="1"/>
</dbReference>
<feature type="compositionally biased region" description="Polar residues" evidence="1">
    <location>
        <begin position="587"/>
        <end position="603"/>
    </location>
</feature>
<dbReference type="EMBL" id="AF466931">
    <property type="protein sequence ID" value="AAM03017.1"/>
    <property type="molecule type" value="Genomic_DNA"/>
</dbReference>
<feature type="region of interest" description="Disordered" evidence="1">
    <location>
        <begin position="499"/>
        <end position="547"/>
    </location>
</feature>
<gene>
    <name evidence="2" type="primary">163K15.6</name>
</gene>
<dbReference type="ExpressionAtlas" id="Q8S456">
    <property type="expression patterns" value="baseline"/>
</dbReference>
<evidence type="ECO:0000256" key="1">
    <source>
        <dbReference type="SAM" id="MobiDB-lite"/>
    </source>
</evidence>
<dbReference type="Gene3D" id="3.40.395.10">
    <property type="entry name" value="Adenoviral Proteinase, Chain A"/>
    <property type="match status" value="1"/>
</dbReference>
<name>Q8S456_MAIZE</name>
<evidence type="ECO:0000313" key="2">
    <source>
        <dbReference type="EMBL" id="AAM03017.1"/>
    </source>
</evidence>
<feature type="region of interest" description="Disordered" evidence="1">
    <location>
        <begin position="566"/>
        <end position="610"/>
    </location>
</feature>
<reference evidence="2" key="1">
    <citation type="journal article" date="2002" name="Plant Cell">
        <title>Structural analysis of the maize rp1 complex reveals numerous sites and unexpected mechanisms of local rearrangement.</title>
        <authorList>
            <person name="Ramakrishna W."/>
            <person name="Emberton J."/>
            <person name="Ogden M."/>
            <person name="SanMiguel P."/>
            <person name="Bennetzen J.L."/>
        </authorList>
    </citation>
    <scope>NUCLEOTIDE SEQUENCE</scope>
</reference>
<feature type="region of interest" description="Disordered" evidence="1">
    <location>
        <begin position="1"/>
        <end position="61"/>
    </location>
</feature>
<proteinExistence type="predicted"/>